<comment type="caution">
    <text evidence="3">The sequence shown here is derived from an EMBL/GenBank/DDBJ whole genome shotgun (WGS) entry which is preliminary data.</text>
</comment>
<keyword evidence="1" id="KW-0560">Oxidoreductase</keyword>
<evidence type="ECO:0000259" key="2">
    <source>
        <dbReference type="Pfam" id="PF01266"/>
    </source>
</evidence>
<dbReference type="Gene3D" id="3.50.50.60">
    <property type="entry name" value="FAD/NAD(P)-binding domain"/>
    <property type="match status" value="1"/>
</dbReference>
<evidence type="ECO:0000313" key="3">
    <source>
        <dbReference type="EMBL" id="NHE55847.1"/>
    </source>
</evidence>
<dbReference type="Proteomes" id="UP000649799">
    <property type="component" value="Unassembled WGS sequence"/>
</dbReference>
<dbReference type="SUPFAM" id="SSF51971">
    <property type="entry name" value="Nucleotide-binding domain"/>
    <property type="match status" value="1"/>
</dbReference>
<dbReference type="Gene3D" id="3.30.9.10">
    <property type="entry name" value="D-Amino Acid Oxidase, subunit A, domain 2"/>
    <property type="match status" value="1"/>
</dbReference>
<protein>
    <submittedName>
        <fullName evidence="3">FAD-binding oxidoreductase</fullName>
    </submittedName>
</protein>
<evidence type="ECO:0000313" key="4">
    <source>
        <dbReference type="Proteomes" id="UP000649799"/>
    </source>
</evidence>
<evidence type="ECO:0000256" key="1">
    <source>
        <dbReference type="ARBA" id="ARBA00023002"/>
    </source>
</evidence>
<gene>
    <name evidence="3" type="ORF">G9Q97_03355</name>
</gene>
<organism evidence="3 4">
    <name type="scientific">Cyclobacterium plantarum</name>
    <dbReference type="NCBI Taxonomy" id="2716263"/>
    <lineage>
        <taxon>Bacteria</taxon>
        <taxon>Pseudomonadati</taxon>
        <taxon>Bacteroidota</taxon>
        <taxon>Cytophagia</taxon>
        <taxon>Cytophagales</taxon>
        <taxon>Cyclobacteriaceae</taxon>
        <taxon>Cyclobacterium</taxon>
    </lineage>
</organism>
<name>A0ABX0H5Y0_9BACT</name>
<keyword evidence="4" id="KW-1185">Reference proteome</keyword>
<reference evidence="3 4" key="1">
    <citation type="submission" date="2020-03" db="EMBL/GenBank/DDBJ databases">
        <title>Cyclobacterium plantarum sp. nov., a marine bacterium isolated from a coastal-marine wetland.</title>
        <authorList>
            <person name="Sanchez-Porro C."/>
            <person name="Ventosa A."/>
            <person name="Amoozegar M."/>
        </authorList>
    </citation>
    <scope>NUCLEOTIDE SEQUENCE [LARGE SCALE GENOMIC DNA]</scope>
    <source>
        <strain evidence="3 4">GBPx2</strain>
    </source>
</reference>
<dbReference type="RefSeq" id="WP_166143101.1">
    <property type="nucleotide sequence ID" value="NZ_JAANYN010000001.1"/>
</dbReference>
<feature type="domain" description="FAD dependent oxidoreductase" evidence="2">
    <location>
        <begin position="4"/>
        <end position="329"/>
    </location>
</feature>
<proteinExistence type="predicted"/>
<dbReference type="InterPro" id="IPR006076">
    <property type="entry name" value="FAD-dep_OxRdtase"/>
</dbReference>
<sequence length="351" mass="39619">MKVDFLLIGQGLAGTILSYRLLEAGYKVHLIDDAHPSSSSKVAAGLYNPVTGRKLGKTWLADILFDEIEPFYKEMEGFLKQKILHPIGIYRPFISFEEQNEWLAKSADEQYTGFIEKVITGPQFPGVRDDLGGLLLKKSGYVDIKSLLKAYRSWVKKQGMLTEVRFLPGHLKRNPEGTWQYGQLEAKNLVFTNGVQAKDSSFFNWLPFTPVKGEILTVRQEFHSREIVNRGVFRIDMGNGLGKVGATYDNQNVDLIPTDSGKREILEKLGQLIPAKVIEVTDQQVGIRPATIDRKPMLGKHPSEENVYIFGGLGAKGVSLAPYFSKNMVEFLVRGEELQKEVNINRFFKYI</sequence>
<dbReference type="SUPFAM" id="SSF54373">
    <property type="entry name" value="FAD-linked reductases, C-terminal domain"/>
    <property type="match status" value="1"/>
</dbReference>
<dbReference type="EMBL" id="JAANYN010000001">
    <property type="protein sequence ID" value="NHE55847.1"/>
    <property type="molecule type" value="Genomic_DNA"/>
</dbReference>
<dbReference type="PANTHER" id="PTHR13847">
    <property type="entry name" value="SARCOSINE DEHYDROGENASE-RELATED"/>
    <property type="match status" value="1"/>
</dbReference>
<dbReference type="InterPro" id="IPR036188">
    <property type="entry name" value="FAD/NAD-bd_sf"/>
</dbReference>
<dbReference type="Pfam" id="PF01266">
    <property type="entry name" value="DAO"/>
    <property type="match status" value="1"/>
</dbReference>
<accession>A0ABX0H5Y0</accession>
<dbReference type="PANTHER" id="PTHR13847:SF289">
    <property type="entry name" value="GLYCINE OXIDASE"/>
    <property type="match status" value="1"/>
</dbReference>